<evidence type="ECO:0000313" key="4">
    <source>
        <dbReference type="EMBL" id="JAQ05660.1"/>
    </source>
</evidence>
<name>A0A0A9VS28_LYGHE</name>
<gene>
    <name evidence="3" type="primary">sucC_5</name>
    <name evidence="4" type="synonym">sucC</name>
    <name evidence="2" type="synonym">sucC_3</name>
    <name evidence="3" type="ORF">CM83_7034</name>
    <name evidence="2" type="ORF">CM83_7037</name>
    <name evidence="4" type="ORF">g.2271</name>
</gene>
<dbReference type="Gene3D" id="3.30.1490.20">
    <property type="entry name" value="ATP-grasp fold, A domain"/>
    <property type="match status" value="1"/>
</dbReference>
<dbReference type="UniPathway" id="UPA00223">
    <property type="reaction ID" value="UER00999"/>
</dbReference>
<dbReference type="EMBL" id="GBHO01044467">
    <property type="protein sequence ID" value="JAF99136.1"/>
    <property type="molecule type" value="Transcribed_RNA"/>
</dbReference>
<keyword evidence="3" id="KW-0436">Ligase</keyword>
<dbReference type="GO" id="GO:0004775">
    <property type="term" value="F:succinate-CoA ligase (ADP-forming) activity"/>
    <property type="evidence" value="ECO:0007669"/>
    <property type="project" value="TreeGrafter"/>
</dbReference>
<accession>A0A0A9VS28</accession>
<evidence type="ECO:0000259" key="1">
    <source>
        <dbReference type="Pfam" id="PF08442"/>
    </source>
</evidence>
<dbReference type="Pfam" id="PF08442">
    <property type="entry name" value="ATP-grasp_2"/>
    <property type="match status" value="1"/>
</dbReference>
<dbReference type="InterPro" id="IPR013815">
    <property type="entry name" value="ATP_grasp_subdomain_1"/>
</dbReference>
<sequence length="126" mass="13600">MHRLLHLSKPARLAGVQMRFLNIHEYQSKRIIKDNGGKVEFGIACSTIDEVEVACSKIKSEKKVVKSQILAGGRGKGTFVDGFKGGVHVCDNAAAAVDAAKHMLGNTLVTKQTGPHGQEVKTLYIT</sequence>
<dbReference type="SUPFAM" id="SSF56059">
    <property type="entry name" value="Glutathione synthetase ATP-binding domain-like"/>
    <property type="match status" value="1"/>
</dbReference>
<proteinExistence type="predicted"/>
<reference evidence="3" key="1">
    <citation type="journal article" date="2014" name="PLoS ONE">
        <title>Transcriptome-Based Identification of ABC Transporters in the Western Tarnished Plant Bug Lygus hesperus.</title>
        <authorList>
            <person name="Hull J.J."/>
            <person name="Chaney K."/>
            <person name="Geib S.M."/>
            <person name="Fabrick J.A."/>
            <person name="Brent C.S."/>
            <person name="Walsh D."/>
            <person name="Lavine L.C."/>
        </authorList>
    </citation>
    <scope>NUCLEOTIDE SEQUENCE</scope>
</reference>
<dbReference type="GO" id="GO:0005524">
    <property type="term" value="F:ATP binding"/>
    <property type="evidence" value="ECO:0007669"/>
    <property type="project" value="InterPro"/>
</dbReference>
<feature type="domain" description="ATP-grasp fold succinyl-CoA synthetase-type" evidence="1">
    <location>
        <begin position="22"/>
        <end position="125"/>
    </location>
</feature>
<dbReference type="FunFam" id="3.30.1490.20:FF:000002">
    <property type="entry name" value="Succinate--CoA ligase [ADP-forming] subunit beta"/>
    <property type="match status" value="1"/>
</dbReference>
<dbReference type="GO" id="GO:0005739">
    <property type="term" value="C:mitochondrion"/>
    <property type="evidence" value="ECO:0007669"/>
    <property type="project" value="TreeGrafter"/>
</dbReference>
<dbReference type="EMBL" id="GBHO01044468">
    <property type="protein sequence ID" value="JAF99135.1"/>
    <property type="molecule type" value="Transcribed_RNA"/>
</dbReference>
<evidence type="ECO:0000313" key="3">
    <source>
        <dbReference type="EMBL" id="JAF99136.1"/>
    </source>
</evidence>
<dbReference type="InterPro" id="IPR013650">
    <property type="entry name" value="ATP-grasp_succ-CoA_synth-type"/>
</dbReference>
<protein>
    <submittedName>
        <fullName evidence="3">Succinyl-CoA ligase [ADP-forming] subunit beta</fullName>
    </submittedName>
</protein>
<dbReference type="PANTHER" id="PTHR11815:SF10">
    <property type="entry name" value="SUCCINATE--COA LIGASE [GDP-FORMING] SUBUNIT BETA, MITOCHONDRIAL"/>
    <property type="match status" value="1"/>
</dbReference>
<dbReference type="GO" id="GO:0042709">
    <property type="term" value="C:succinate-CoA ligase complex"/>
    <property type="evidence" value="ECO:0007669"/>
    <property type="project" value="TreeGrafter"/>
</dbReference>
<reference evidence="4" key="3">
    <citation type="journal article" date="2016" name="Gigascience">
        <title>De novo construction of an expanded transcriptome assembly for the western tarnished plant bug, Lygus hesperus.</title>
        <authorList>
            <person name="Tassone E.E."/>
            <person name="Geib S.M."/>
            <person name="Hall B."/>
            <person name="Fabrick J.A."/>
            <person name="Brent C.S."/>
            <person name="Hull J.J."/>
        </authorList>
    </citation>
    <scope>NUCLEOTIDE SEQUENCE</scope>
</reference>
<dbReference type="GO" id="GO:0006104">
    <property type="term" value="P:succinyl-CoA metabolic process"/>
    <property type="evidence" value="ECO:0007669"/>
    <property type="project" value="TreeGrafter"/>
</dbReference>
<dbReference type="PANTHER" id="PTHR11815">
    <property type="entry name" value="SUCCINYL-COA SYNTHETASE BETA CHAIN"/>
    <property type="match status" value="1"/>
</dbReference>
<organism evidence="3">
    <name type="scientific">Lygus hesperus</name>
    <name type="common">Western plant bug</name>
    <dbReference type="NCBI Taxonomy" id="30085"/>
    <lineage>
        <taxon>Eukaryota</taxon>
        <taxon>Metazoa</taxon>
        <taxon>Ecdysozoa</taxon>
        <taxon>Arthropoda</taxon>
        <taxon>Hexapoda</taxon>
        <taxon>Insecta</taxon>
        <taxon>Pterygota</taxon>
        <taxon>Neoptera</taxon>
        <taxon>Paraneoptera</taxon>
        <taxon>Hemiptera</taxon>
        <taxon>Heteroptera</taxon>
        <taxon>Panheteroptera</taxon>
        <taxon>Cimicomorpha</taxon>
        <taxon>Miridae</taxon>
        <taxon>Mirini</taxon>
        <taxon>Lygus</taxon>
    </lineage>
</organism>
<dbReference type="AlphaFoldDB" id="A0A0A9VS28"/>
<dbReference type="EMBL" id="GDHC01012969">
    <property type="protein sequence ID" value="JAQ05660.1"/>
    <property type="molecule type" value="Transcribed_RNA"/>
</dbReference>
<dbReference type="GO" id="GO:0006099">
    <property type="term" value="P:tricarboxylic acid cycle"/>
    <property type="evidence" value="ECO:0007669"/>
    <property type="project" value="UniProtKB-UniPathway"/>
</dbReference>
<reference evidence="3" key="2">
    <citation type="submission" date="2014-07" db="EMBL/GenBank/DDBJ databases">
        <authorList>
            <person name="Hull J."/>
        </authorList>
    </citation>
    <scope>NUCLEOTIDE SEQUENCE</scope>
</reference>
<evidence type="ECO:0000313" key="2">
    <source>
        <dbReference type="EMBL" id="JAF99135.1"/>
    </source>
</evidence>